<dbReference type="Pfam" id="PF04069">
    <property type="entry name" value="OpuAC"/>
    <property type="match status" value="1"/>
</dbReference>
<comment type="caution">
    <text evidence="4">The sequence shown here is derived from an EMBL/GenBank/DDBJ whole genome shotgun (WGS) entry which is preliminary data.</text>
</comment>
<dbReference type="InterPro" id="IPR007210">
    <property type="entry name" value="ABC_Gly_betaine_transp_sub-bd"/>
</dbReference>
<feature type="compositionally biased region" description="Low complexity" evidence="1">
    <location>
        <begin position="27"/>
        <end position="68"/>
    </location>
</feature>
<organism evidence="4 5">
    <name type="scientific">Nakamurella alba</name>
    <dbReference type="NCBI Taxonomy" id="2665158"/>
    <lineage>
        <taxon>Bacteria</taxon>
        <taxon>Bacillati</taxon>
        <taxon>Actinomycetota</taxon>
        <taxon>Actinomycetes</taxon>
        <taxon>Nakamurellales</taxon>
        <taxon>Nakamurellaceae</taxon>
        <taxon>Nakamurella</taxon>
    </lineage>
</organism>
<sequence length="342" mass="34325">MKKIRLSAIAAAATALALVAAGCGSDSTPATSTTPAATTSSAASSAAPTSSDAGTSSSEAPGSASEGSSTGGADGTGQTVIIGSADFGESELLMNIYAGALEAKNVTVELKPRIGSREAYIPALQDGSIDLVPEYSGVLLAYFDAESTAASSEDIYAALPAAVGDGLKVLDQSAAEDKDSIGVTADTAAKYNLKTIADLQPVAGDLILGGAPEFETRPDGVPGLLEKYGVEFSEFKTLDAGGPLTVAGLKNGQVDAADLFTTDPAIEANGFVILEDPENLYTAQNVLPLINAEKSTPAVEEALNAVSAVLTTEDLIDLNSKVAAGTASDAVADAWLSEKGLS</sequence>
<dbReference type="Gene3D" id="3.40.190.10">
    <property type="entry name" value="Periplasmic binding protein-like II"/>
    <property type="match status" value="1"/>
</dbReference>
<protein>
    <submittedName>
        <fullName evidence="4">Glycine/betaine ABC transporter substrate-binding protein</fullName>
    </submittedName>
</protein>
<dbReference type="GO" id="GO:0022857">
    <property type="term" value="F:transmembrane transporter activity"/>
    <property type="evidence" value="ECO:0007669"/>
    <property type="project" value="InterPro"/>
</dbReference>
<proteinExistence type="predicted"/>
<dbReference type="Proteomes" id="UP000460221">
    <property type="component" value="Unassembled WGS sequence"/>
</dbReference>
<name>A0A7K1FK54_9ACTN</name>
<feature type="chain" id="PRO_5038755776" evidence="2">
    <location>
        <begin position="21"/>
        <end position="342"/>
    </location>
</feature>
<evidence type="ECO:0000313" key="5">
    <source>
        <dbReference type="Proteomes" id="UP000460221"/>
    </source>
</evidence>
<dbReference type="Gene3D" id="3.40.190.120">
    <property type="entry name" value="Osmoprotection protein (prox), domain 2"/>
    <property type="match status" value="1"/>
</dbReference>
<dbReference type="GO" id="GO:0043190">
    <property type="term" value="C:ATP-binding cassette (ABC) transporter complex"/>
    <property type="evidence" value="ECO:0007669"/>
    <property type="project" value="InterPro"/>
</dbReference>
<accession>A0A7K1FK54</accession>
<evidence type="ECO:0000313" key="4">
    <source>
        <dbReference type="EMBL" id="MTD14450.1"/>
    </source>
</evidence>
<dbReference type="AlphaFoldDB" id="A0A7K1FK54"/>
<reference evidence="4 5" key="1">
    <citation type="submission" date="2019-11" db="EMBL/GenBank/DDBJ databases">
        <authorList>
            <person name="Jiang L.-Q."/>
        </authorList>
    </citation>
    <scope>NUCLEOTIDE SEQUENCE [LARGE SCALE GENOMIC DNA]</scope>
    <source>
        <strain evidence="4 5">YIM 132087</strain>
    </source>
</reference>
<feature type="signal peptide" evidence="2">
    <location>
        <begin position="1"/>
        <end position="20"/>
    </location>
</feature>
<gene>
    <name evidence="4" type="ORF">GIS00_10865</name>
</gene>
<dbReference type="SUPFAM" id="SSF53850">
    <property type="entry name" value="Periplasmic binding protein-like II"/>
    <property type="match status" value="1"/>
</dbReference>
<evidence type="ECO:0000259" key="3">
    <source>
        <dbReference type="Pfam" id="PF04069"/>
    </source>
</evidence>
<evidence type="ECO:0000256" key="2">
    <source>
        <dbReference type="SAM" id="SignalP"/>
    </source>
</evidence>
<keyword evidence="5" id="KW-1185">Reference proteome</keyword>
<keyword evidence="2" id="KW-0732">Signal</keyword>
<dbReference type="CDD" id="cd13606">
    <property type="entry name" value="PBP2_ProX_like"/>
    <property type="match status" value="1"/>
</dbReference>
<feature type="domain" description="ABC-type glycine betaine transport system substrate-binding" evidence="3">
    <location>
        <begin position="79"/>
        <end position="338"/>
    </location>
</feature>
<dbReference type="PROSITE" id="PS51257">
    <property type="entry name" value="PROKAR_LIPOPROTEIN"/>
    <property type="match status" value="1"/>
</dbReference>
<feature type="region of interest" description="Disordered" evidence="1">
    <location>
        <begin position="27"/>
        <end position="76"/>
    </location>
</feature>
<dbReference type="RefSeq" id="WP_154768478.1">
    <property type="nucleotide sequence ID" value="NZ_WLYK01000003.1"/>
</dbReference>
<evidence type="ECO:0000256" key="1">
    <source>
        <dbReference type="SAM" id="MobiDB-lite"/>
    </source>
</evidence>
<dbReference type="EMBL" id="WLYK01000003">
    <property type="protein sequence ID" value="MTD14450.1"/>
    <property type="molecule type" value="Genomic_DNA"/>
</dbReference>